<evidence type="ECO:0000313" key="2">
    <source>
        <dbReference type="EMBL" id="AXY76775.1"/>
    </source>
</evidence>
<evidence type="ECO:0000313" key="3">
    <source>
        <dbReference type="Proteomes" id="UP000263900"/>
    </source>
</evidence>
<feature type="transmembrane region" description="Helical" evidence="1">
    <location>
        <begin position="179"/>
        <end position="199"/>
    </location>
</feature>
<evidence type="ECO:0000256" key="1">
    <source>
        <dbReference type="SAM" id="Phobius"/>
    </source>
</evidence>
<feature type="transmembrane region" description="Helical" evidence="1">
    <location>
        <begin position="29"/>
        <end position="52"/>
    </location>
</feature>
<sequence length="224" mass="25509">MENISLPTPSLNGGDRSGQPVVFRLLAHLFSYVFHPILIPTYVTAFLLYIHPLAFAGYGDRDKFFVMAAVFFSSGFLPAFSVLLMKGLGFVESMFLRTQRERIIPYAAAIIFYFWIWYVFKNQQRTPLFFVHFLLGSFLAVCSAWMWNIRLKVSMHATAVGGMVMFFLLMILFSQEPTGQYFAVSLLIAGIVCTSRLIVSDHSKEEIYLGFFTGAACQLVAWWL</sequence>
<accession>A0A3B7MYG7</accession>
<feature type="transmembrane region" description="Helical" evidence="1">
    <location>
        <begin position="64"/>
        <end position="91"/>
    </location>
</feature>
<keyword evidence="1" id="KW-0812">Transmembrane</keyword>
<reference evidence="2 3" key="1">
    <citation type="submission" date="2018-09" db="EMBL/GenBank/DDBJ databases">
        <title>Genome sequencing of strain 6GH32-13.</title>
        <authorList>
            <person name="Weon H.-Y."/>
            <person name="Heo J."/>
            <person name="Kwon S.-W."/>
        </authorList>
    </citation>
    <scope>NUCLEOTIDE SEQUENCE [LARGE SCALE GENOMIC DNA]</scope>
    <source>
        <strain evidence="2 3">5GH32-13</strain>
    </source>
</reference>
<name>A0A3B7MYG7_9BACT</name>
<feature type="transmembrane region" description="Helical" evidence="1">
    <location>
        <begin position="103"/>
        <end position="120"/>
    </location>
</feature>
<keyword evidence="1" id="KW-1133">Transmembrane helix</keyword>
<dbReference type="EMBL" id="CP032157">
    <property type="protein sequence ID" value="AXY76775.1"/>
    <property type="molecule type" value="Genomic_DNA"/>
</dbReference>
<keyword evidence="1" id="KW-0472">Membrane</keyword>
<evidence type="ECO:0008006" key="4">
    <source>
        <dbReference type="Google" id="ProtNLM"/>
    </source>
</evidence>
<feature type="transmembrane region" description="Helical" evidence="1">
    <location>
        <begin position="126"/>
        <end position="146"/>
    </location>
</feature>
<dbReference type="AlphaFoldDB" id="A0A3B7MYG7"/>
<keyword evidence="3" id="KW-1185">Reference proteome</keyword>
<protein>
    <recommendedName>
        <fullName evidence="4">Phosphatase PAP2 family protein</fullName>
    </recommendedName>
</protein>
<dbReference type="OrthoDB" id="9786064at2"/>
<proteinExistence type="predicted"/>
<gene>
    <name evidence="2" type="ORF">D3H65_23490</name>
</gene>
<dbReference type="RefSeq" id="WP_119052652.1">
    <property type="nucleotide sequence ID" value="NZ_CP032157.1"/>
</dbReference>
<dbReference type="KEGG" id="pseg:D3H65_23490"/>
<feature type="transmembrane region" description="Helical" evidence="1">
    <location>
        <begin position="153"/>
        <end position="173"/>
    </location>
</feature>
<dbReference type="Proteomes" id="UP000263900">
    <property type="component" value="Chromosome"/>
</dbReference>
<organism evidence="2 3">
    <name type="scientific">Paraflavitalea soli</name>
    <dbReference type="NCBI Taxonomy" id="2315862"/>
    <lineage>
        <taxon>Bacteria</taxon>
        <taxon>Pseudomonadati</taxon>
        <taxon>Bacteroidota</taxon>
        <taxon>Chitinophagia</taxon>
        <taxon>Chitinophagales</taxon>
        <taxon>Chitinophagaceae</taxon>
        <taxon>Paraflavitalea</taxon>
    </lineage>
</organism>